<dbReference type="Proteomes" id="UP000320913">
    <property type="component" value="Unassembled WGS sequence"/>
</dbReference>
<evidence type="ECO:0000313" key="2">
    <source>
        <dbReference type="Proteomes" id="UP000320913"/>
    </source>
</evidence>
<dbReference type="SUPFAM" id="SSF50998">
    <property type="entry name" value="Quinoprotein alcohol dehydrogenase-like"/>
    <property type="match status" value="1"/>
</dbReference>
<reference evidence="1 2" key="1">
    <citation type="journal article" date="2019" name="Nat. Microbiol.">
        <title>Mediterranean grassland soil C-N compound turnover is dependent on rainfall and depth, and is mediated by genomically divergent microorganisms.</title>
        <authorList>
            <person name="Diamond S."/>
            <person name="Andeer P.F."/>
            <person name="Li Z."/>
            <person name="Crits-Christoph A."/>
            <person name="Burstein D."/>
            <person name="Anantharaman K."/>
            <person name="Lane K.R."/>
            <person name="Thomas B.C."/>
            <person name="Pan C."/>
            <person name="Northen T.R."/>
            <person name="Banfield J.F."/>
        </authorList>
    </citation>
    <scope>NUCLEOTIDE SEQUENCE [LARGE SCALE GENOMIC DNA]</scope>
    <source>
        <strain evidence="1">WS_5</strain>
    </source>
</reference>
<sequence>MSRNKSTGVGLPGWAALRVLGPLGAESLFVFPARSPAYLVASWPRQDLGSHTVHIFPGFRWIVVETPAESAAVTTAALIKDPGARAQRRSVFYGPDGEVDWESKDLLSPAPIGRDLVLARRAADSTPRLSVLQLPSGKQVATWPGAMGWGASSPLGNFLAVNSIGNFDSTQGLRQDELRLIDLEGTIVWARTLTADPREFAVSNFGDVAIARDGELLVLDRSGIEKMRTPLPRNSIGRTAMTPDGRFVLVAASSPVARRKGTGPWIALYDVRRNTAVWSRKTLNLDEAKGADVTELSLSDDAARALLRLSTGPVLLLGGDGRRLVAWNLERVSRGEYEPGAVPRRTWLSADGTLVAFMMPVSPSLAEARGWLYRVMR</sequence>
<proteinExistence type="predicted"/>
<organism evidence="1 2">
    <name type="scientific">Eiseniibacteriota bacterium</name>
    <dbReference type="NCBI Taxonomy" id="2212470"/>
    <lineage>
        <taxon>Bacteria</taxon>
        <taxon>Candidatus Eiseniibacteriota</taxon>
    </lineage>
</organism>
<comment type="caution">
    <text evidence="1">The sequence shown here is derived from an EMBL/GenBank/DDBJ whole genome shotgun (WGS) entry which is preliminary data.</text>
</comment>
<dbReference type="AlphaFoldDB" id="A0A538T1Q3"/>
<evidence type="ECO:0000313" key="1">
    <source>
        <dbReference type="EMBL" id="TMQ57454.1"/>
    </source>
</evidence>
<accession>A0A538T1Q3</accession>
<gene>
    <name evidence="1" type="ORF">E6K75_06915</name>
</gene>
<dbReference type="EMBL" id="VBOV01000168">
    <property type="protein sequence ID" value="TMQ57454.1"/>
    <property type="molecule type" value="Genomic_DNA"/>
</dbReference>
<evidence type="ECO:0008006" key="3">
    <source>
        <dbReference type="Google" id="ProtNLM"/>
    </source>
</evidence>
<protein>
    <recommendedName>
        <fullName evidence="3">WD40 repeat domain-containing protein</fullName>
    </recommendedName>
</protein>
<name>A0A538T1Q3_UNCEI</name>
<dbReference type="InterPro" id="IPR011047">
    <property type="entry name" value="Quinoprotein_ADH-like_sf"/>
</dbReference>